<name>A0A1J5PJZ3_9ZZZZ</name>
<dbReference type="EMBL" id="MLJW01003523">
    <property type="protein sequence ID" value="OIQ71873.1"/>
    <property type="molecule type" value="Genomic_DNA"/>
</dbReference>
<organism evidence="1">
    <name type="scientific">mine drainage metagenome</name>
    <dbReference type="NCBI Taxonomy" id="410659"/>
    <lineage>
        <taxon>unclassified sequences</taxon>
        <taxon>metagenomes</taxon>
        <taxon>ecological metagenomes</taxon>
    </lineage>
</organism>
<evidence type="ECO:0000313" key="1">
    <source>
        <dbReference type="EMBL" id="OIQ71873.1"/>
    </source>
</evidence>
<proteinExistence type="predicted"/>
<comment type="caution">
    <text evidence="1">The sequence shown here is derived from an EMBL/GenBank/DDBJ whole genome shotgun (WGS) entry which is preliminary data.</text>
</comment>
<sequence>MGDFSFLDLAFAGIGQQVEGITRTHDAGTGQRQRHAGGVNRDPAAAPLFGDVGAGAGAAGGVEHEVAGVSGHQHAAFNDLRIRLNDVNLLIRKSSRLRVRPDVTELGDSEIF</sequence>
<dbReference type="AlphaFoldDB" id="A0A1J5PJZ3"/>
<gene>
    <name evidence="1" type="ORF">GALL_465070</name>
</gene>
<protein>
    <submittedName>
        <fullName evidence="1">Uncharacterized protein</fullName>
    </submittedName>
</protein>
<reference evidence="1" key="1">
    <citation type="submission" date="2016-10" db="EMBL/GenBank/DDBJ databases">
        <title>Sequence of Gallionella enrichment culture.</title>
        <authorList>
            <person name="Poehlein A."/>
            <person name="Muehling M."/>
            <person name="Daniel R."/>
        </authorList>
    </citation>
    <scope>NUCLEOTIDE SEQUENCE</scope>
</reference>
<accession>A0A1J5PJZ3</accession>